<keyword evidence="2" id="KW-0479">Metal-binding</keyword>
<dbReference type="Gene3D" id="3.40.630.10">
    <property type="entry name" value="Zn peptidases"/>
    <property type="match status" value="1"/>
</dbReference>
<dbReference type="InterPro" id="IPR053138">
    <property type="entry name" value="N-alpha-Ac-DABA_deacetylase"/>
</dbReference>
<evidence type="ECO:0000256" key="2">
    <source>
        <dbReference type="ARBA" id="ARBA00022723"/>
    </source>
</evidence>
<keyword evidence="4" id="KW-0862">Zinc</keyword>
<evidence type="ECO:0000256" key="4">
    <source>
        <dbReference type="ARBA" id="ARBA00022833"/>
    </source>
</evidence>
<keyword evidence="3" id="KW-0378">Hydrolase</keyword>
<accession>E1SNG6</accession>
<dbReference type="Proteomes" id="UP000006683">
    <property type="component" value="Chromosome"/>
</dbReference>
<evidence type="ECO:0000256" key="3">
    <source>
        <dbReference type="ARBA" id="ARBA00022801"/>
    </source>
</evidence>
<protein>
    <submittedName>
        <fullName evidence="6">Succinylglutamate desuccinylase/aspartoacylase</fullName>
    </submittedName>
</protein>
<dbReference type="eggNOG" id="COG3608">
    <property type="taxonomic scope" value="Bacteria"/>
</dbReference>
<evidence type="ECO:0000256" key="1">
    <source>
        <dbReference type="ARBA" id="ARBA00001947"/>
    </source>
</evidence>
<dbReference type="STRING" id="550540.Fbal_1446"/>
<dbReference type="InterPro" id="IPR055438">
    <property type="entry name" value="AstE_AspA_cat"/>
</dbReference>
<dbReference type="GO" id="GO:0046872">
    <property type="term" value="F:metal ion binding"/>
    <property type="evidence" value="ECO:0007669"/>
    <property type="project" value="UniProtKB-KW"/>
</dbReference>
<dbReference type="GO" id="GO:0016788">
    <property type="term" value="F:hydrolase activity, acting on ester bonds"/>
    <property type="evidence" value="ECO:0007669"/>
    <property type="project" value="InterPro"/>
</dbReference>
<dbReference type="GeneID" id="67181663"/>
<comment type="cofactor">
    <cofactor evidence="1">
        <name>Zn(2+)</name>
        <dbReference type="ChEBI" id="CHEBI:29105"/>
    </cofactor>
</comment>
<evidence type="ECO:0000259" key="5">
    <source>
        <dbReference type="Pfam" id="PF24827"/>
    </source>
</evidence>
<keyword evidence="7" id="KW-1185">Reference proteome</keyword>
<organism evidence="6 7">
    <name type="scientific">Ferrimonas balearica (strain DSM 9799 / CCM 4581 / KCTC 23876 / PAT)</name>
    <dbReference type="NCBI Taxonomy" id="550540"/>
    <lineage>
        <taxon>Bacteria</taxon>
        <taxon>Pseudomonadati</taxon>
        <taxon>Pseudomonadota</taxon>
        <taxon>Gammaproteobacteria</taxon>
        <taxon>Alteromonadales</taxon>
        <taxon>Ferrimonadaceae</taxon>
        <taxon>Ferrimonas</taxon>
    </lineage>
</organism>
<evidence type="ECO:0000313" key="6">
    <source>
        <dbReference type="EMBL" id="ADN75650.1"/>
    </source>
</evidence>
<dbReference type="AlphaFoldDB" id="E1SNG6"/>
<dbReference type="PANTHER" id="PTHR37326">
    <property type="entry name" value="BLL3975 PROTEIN"/>
    <property type="match status" value="1"/>
</dbReference>
<dbReference type="PANTHER" id="PTHR37326:SF1">
    <property type="entry name" value="BLL3975 PROTEIN"/>
    <property type="match status" value="1"/>
</dbReference>
<reference evidence="6 7" key="1">
    <citation type="journal article" date="2010" name="Stand. Genomic Sci.">
        <title>Complete genome sequence of Ferrimonas balearica type strain (PAT).</title>
        <authorList>
            <person name="Nolan M."/>
            <person name="Sikorski J."/>
            <person name="Davenport K."/>
            <person name="Lucas S."/>
            <person name="Glavina Del Rio T."/>
            <person name="Tice H."/>
            <person name="Cheng J."/>
            <person name="Goodwin L."/>
            <person name="Pitluck S."/>
            <person name="Liolios K."/>
            <person name="Ivanova N."/>
            <person name="Mavromatis K."/>
            <person name="Ovchinnikova G."/>
            <person name="Pati A."/>
            <person name="Chen A."/>
            <person name="Palaniappan K."/>
            <person name="Land M."/>
            <person name="Hauser L."/>
            <person name="Chang Y."/>
            <person name="Jeffries C."/>
            <person name="Tapia R."/>
            <person name="Brettin T."/>
            <person name="Detter J."/>
            <person name="Han C."/>
            <person name="Yasawong M."/>
            <person name="Rohde M."/>
            <person name="Tindall B."/>
            <person name="Goker M."/>
            <person name="Woyke T."/>
            <person name="Bristow J."/>
            <person name="Eisen J."/>
            <person name="Markowitz V."/>
            <person name="Hugenholtz P."/>
            <person name="Kyrpides N."/>
            <person name="Klenk H."/>
            <person name="Lapidus A."/>
        </authorList>
    </citation>
    <scope>NUCLEOTIDE SEQUENCE [LARGE SCALE GENOMIC DNA]</scope>
    <source>
        <strain evidence="7">DSM 9799 / CCM 4581 / KCTC 23876 / PAT</strain>
    </source>
</reference>
<dbReference type="Gene3D" id="2.40.50.100">
    <property type="match status" value="1"/>
</dbReference>
<dbReference type="SUPFAM" id="SSF53187">
    <property type="entry name" value="Zn-dependent exopeptidases"/>
    <property type="match status" value="1"/>
</dbReference>
<dbReference type="OrthoDB" id="527673at2"/>
<dbReference type="HOGENOM" id="CLU_062226_0_0_6"/>
<sequence length="368" mass="40428">MITTTHLDVGQQPSGELARVPVITVEGHPGGPTVYLQANIHGAEIQGNAVLERLLALCRANRPRGRLILVPMANPIGINQKSGEFTLGRFDPISGDNWNRQYHFDNADLDDFCQSHLSSDDATLCAAFRQRLKAQLARRLASPWGLKTGQLLALRLQQMTVDADVVLDLHTGPISARHLYVPDYARANAHRFNIPLNIVMPSDFGGALDEAAFSPWWQLSQRLAALGRELPMPVDAFTLELGSQEKLDVNQAERDAAGIARYLESQGCWPEGTHKVAPEPQYACALANYRALYSPCAGQIEYLAPLGEPVPAGTPVARIWHYERLGQDGPLYTEVTVPTDAIPVLHFASANVQEGTELYKFLTHTEAL</sequence>
<dbReference type="KEGG" id="fbl:Fbal_1446"/>
<evidence type="ECO:0000313" key="7">
    <source>
        <dbReference type="Proteomes" id="UP000006683"/>
    </source>
</evidence>
<proteinExistence type="predicted"/>
<name>E1SNG6_FERBD</name>
<gene>
    <name evidence="6" type="ordered locus">Fbal_1446</name>
</gene>
<dbReference type="Pfam" id="PF24827">
    <property type="entry name" value="AstE_AspA_cat"/>
    <property type="match status" value="1"/>
</dbReference>
<feature type="domain" description="Succinylglutamate desuccinylase/Aspartoacylase catalytic" evidence="5">
    <location>
        <begin position="31"/>
        <end position="264"/>
    </location>
</feature>
<dbReference type="RefSeq" id="WP_013344956.1">
    <property type="nucleotide sequence ID" value="NC_014541.1"/>
</dbReference>
<dbReference type="EMBL" id="CP002209">
    <property type="protein sequence ID" value="ADN75650.1"/>
    <property type="molecule type" value="Genomic_DNA"/>
</dbReference>